<keyword evidence="7 14" id="KW-0812">Transmembrane</keyword>
<sequence>MKKVSLFLQRNATKMKSIFFIAVSLLVFVELRRLVRTISWSGVISSLSQISWFHIFLMVIIGLLAILPMVGYDFIFNRTINSQRSKRYIAETSWAINTMNNLVGFLGIVDVGLRYSFYIEDGKELDGVQQISKVTPYFMTGLSLLSGLSLMLLYFWPNPSSASRYWPILVAIVAYLPVILLISSQKKWAFFGQLPKRTAGQLIFISFLEWSAFFLSFLLVGRLAGYSVPIVDLFPIFIIAHCVGMISMIPGGIGSFDLVLISGLASAGLHSTDAVVWLLLFRLVYYILPFLIGIFIFSKQMGHRLNQRFFGLPEKIASNIVHIAEIWSFRAFGFFFILSALIPEKTTGLIWLNAIDPMRGELIWQLPSIILGLLFILLARFIQRRIHSALSFGILLIAISLIYVNSSDILVGTSLFLCLLLFILIALRKRLTRSYFSYTWEDLTVDISFASFSFLIFLILGGHSFWKIYPIHHLNPLDHTLQLLGVTFLCVLLVYLIIRLILRCFRGRPVAFGQAFEVERFTNFLKTYGGDSDSGLAFLRDKRLFWYQVEGQDKVAFQFAQLDGKCVVMGEPIGDKNYFPQAIEYFLREAEEQNVDVIFYEIKQETTLLLHEHGYDFLKFGESATIPLVEFGTEGKSGKKFRTSLNKLENHGYHFDMIYPPYSEETLDRLEYISNQWLGNRQEKGFSLGFFDRDYLQLAPIALVRGKDDKVLAFATIMPSFQEKIGTIDLMRYDSDTAPNGVMEYLFIKIALYFKEEGKDYFDIGMAPLSNVGTRDHSFWQEKVGYLIYQFTSRFYSFSGLRKYKEKFRPDWEAKYISYPRSTWLVFIMLVLLQIDNSKVKPK</sequence>
<organism evidence="16 17">
    <name type="scientific">Streptococcus suis</name>
    <dbReference type="NCBI Taxonomy" id="1307"/>
    <lineage>
        <taxon>Bacteria</taxon>
        <taxon>Bacillati</taxon>
        <taxon>Bacillota</taxon>
        <taxon>Bacilli</taxon>
        <taxon>Lactobacillales</taxon>
        <taxon>Streptococcaceae</taxon>
        <taxon>Streptococcus</taxon>
    </lineage>
</organism>
<accession>A0A0Z8NR58</accession>
<dbReference type="GO" id="GO:0006629">
    <property type="term" value="P:lipid metabolic process"/>
    <property type="evidence" value="ECO:0007669"/>
    <property type="project" value="UniProtKB-KW"/>
</dbReference>
<feature type="domain" description="Phosphatidylglycerol lysyltransferase C-terminal" evidence="15">
    <location>
        <begin position="523"/>
        <end position="818"/>
    </location>
</feature>
<dbReference type="Pfam" id="PF03706">
    <property type="entry name" value="LPG_synthase_TM"/>
    <property type="match status" value="1"/>
</dbReference>
<dbReference type="SUPFAM" id="SSF55729">
    <property type="entry name" value="Acyl-CoA N-acyltransferases (Nat)"/>
    <property type="match status" value="1"/>
</dbReference>
<keyword evidence="16" id="KW-0030">Aminoacyl-tRNA synthetase</keyword>
<evidence type="ECO:0000256" key="10">
    <source>
        <dbReference type="ARBA" id="ARBA00023136"/>
    </source>
</evidence>
<feature type="transmembrane region" description="Helical" evidence="14">
    <location>
        <begin position="386"/>
        <end position="403"/>
    </location>
</feature>
<feature type="transmembrane region" description="Helical" evidence="14">
    <location>
        <begin position="233"/>
        <end position="254"/>
    </location>
</feature>
<feature type="transmembrane region" description="Helical" evidence="14">
    <location>
        <begin position="409"/>
        <end position="427"/>
    </location>
</feature>
<feature type="transmembrane region" description="Helical" evidence="14">
    <location>
        <begin position="53"/>
        <end position="75"/>
    </location>
</feature>
<feature type="transmembrane region" description="Helical" evidence="14">
    <location>
        <begin position="447"/>
        <end position="469"/>
    </location>
</feature>
<evidence type="ECO:0000256" key="5">
    <source>
        <dbReference type="ARBA" id="ARBA00022475"/>
    </source>
</evidence>
<evidence type="ECO:0000256" key="1">
    <source>
        <dbReference type="ARBA" id="ARBA00004651"/>
    </source>
</evidence>
<comment type="similarity">
    <text evidence="2 14">Belongs to the LPG synthase family.</text>
</comment>
<evidence type="ECO:0000256" key="14">
    <source>
        <dbReference type="RuleBase" id="RU363042"/>
    </source>
</evidence>
<dbReference type="EMBL" id="FIJK01000026">
    <property type="protein sequence ID" value="CYW32028.1"/>
    <property type="molecule type" value="Genomic_DNA"/>
</dbReference>
<dbReference type="EC" id="2.3.2.3" evidence="3 14"/>
<keyword evidence="6 14" id="KW-0808">Transferase</keyword>
<keyword evidence="16" id="KW-0436">Ligase</keyword>
<dbReference type="GO" id="GO:0055091">
    <property type="term" value="P:phospholipid homeostasis"/>
    <property type="evidence" value="ECO:0007669"/>
    <property type="project" value="TreeGrafter"/>
</dbReference>
<evidence type="ECO:0000256" key="9">
    <source>
        <dbReference type="ARBA" id="ARBA00023098"/>
    </source>
</evidence>
<comment type="catalytic activity">
    <reaction evidence="13 14">
        <text>L-lysyl-tRNA(Lys) + a 1,2-diacyl-sn-glycero-3-phospho-(1'-sn-glycerol) = a 1,2-diacyl-sn-glycero-3-phospho-1'-(3'-O-L-lysyl)-sn-glycerol + tRNA(Lys)</text>
        <dbReference type="Rhea" id="RHEA:10668"/>
        <dbReference type="Rhea" id="RHEA-COMP:9696"/>
        <dbReference type="Rhea" id="RHEA-COMP:9697"/>
        <dbReference type="ChEBI" id="CHEBI:64716"/>
        <dbReference type="ChEBI" id="CHEBI:75792"/>
        <dbReference type="ChEBI" id="CHEBI:78442"/>
        <dbReference type="ChEBI" id="CHEBI:78529"/>
        <dbReference type="EC" id="2.3.2.3"/>
    </reaction>
</comment>
<dbReference type="GO" id="GO:0046677">
    <property type="term" value="P:response to antibiotic"/>
    <property type="evidence" value="ECO:0007669"/>
    <property type="project" value="UniProtKB-KW"/>
</dbReference>
<protein>
    <recommendedName>
        <fullName evidence="4 14">Phosphatidylglycerol lysyltransferase</fullName>
        <ecNumber evidence="3 14">2.3.2.3</ecNumber>
    </recommendedName>
    <alternativeName>
        <fullName evidence="12 14">Lysylphosphatidylglycerol synthase</fullName>
    </alternativeName>
</protein>
<feature type="transmembrane region" description="Helical" evidence="14">
    <location>
        <begin position="274"/>
        <end position="298"/>
    </location>
</feature>
<evidence type="ECO:0000256" key="3">
    <source>
        <dbReference type="ARBA" id="ARBA00012014"/>
    </source>
</evidence>
<evidence type="ECO:0000256" key="13">
    <source>
        <dbReference type="ARBA" id="ARBA00047540"/>
    </source>
</evidence>
<feature type="transmembrane region" description="Helical" evidence="14">
    <location>
        <begin position="202"/>
        <end position="221"/>
    </location>
</feature>
<dbReference type="InterPro" id="IPR022791">
    <property type="entry name" value="L-PG_synthase/AglD"/>
</dbReference>
<evidence type="ECO:0000256" key="7">
    <source>
        <dbReference type="ARBA" id="ARBA00022692"/>
    </source>
</evidence>
<name>A0A0Z8NR58_STRSU</name>
<evidence type="ECO:0000256" key="12">
    <source>
        <dbReference type="ARBA" id="ARBA00031899"/>
    </source>
</evidence>
<dbReference type="Pfam" id="PF09924">
    <property type="entry name" value="LPG_synthase_C"/>
    <property type="match status" value="1"/>
</dbReference>
<dbReference type="InterPro" id="IPR051211">
    <property type="entry name" value="PG_lysyltransferase"/>
</dbReference>
<keyword evidence="10 14" id="KW-0472">Membrane</keyword>
<keyword evidence="11 14" id="KW-0046">Antibiotic resistance</keyword>
<feature type="transmembrane region" description="Helical" evidence="14">
    <location>
        <begin position="165"/>
        <end position="182"/>
    </location>
</feature>
<evidence type="ECO:0000256" key="8">
    <source>
        <dbReference type="ARBA" id="ARBA00022989"/>
    </source>
</evidence>
<evidence type="ECO:0000256" key="6">
    <source>
        <dbReference type="ARBA" id="ARBA00022679"/>
    </source>
</evidence>
<proteinExistence type="inferred from homology"/>
<evidence type="ECO:0000259" key="15">
    <source>
        <dbReference type="Pfam" id="PF09924"/>
    </source>
</evidence>
<gene>
    <name evidence="14 16" type="primary">mprF</name>
    <name evidence="16" type="ORF">ERS132539_01209</name>
</gene>
<evidence type="ECO:0000256" key="4">
    <source>
        <dbReference type="ARBA" id="ARBA00021546"/>
    </source>
</evidence>
<keyword evidence="5" id="KW-1003">Cell membrane</keyword>
<dbReference type="PANTHER" id="PTHR34697:SF2">
    <property type="entry name" value="PHOSPHATIDYLGLYCEROL LYSYLTRANSFERASE"/>
    <property type="match status" value="1"/>
</dbReference>
<dbReference type="NCBIfam" id="NF033480">
    <property type="entry name" value="bifunc_MprF"/>
    <property type="match status" value="1"/>
</dbReference>
<dbReference type="PANTHER" id="PTHR34697">
    <property type="entry name" value="PHOSPHATIDYLGLYCEROL LYSYLTRANSFERASE"/>
    <property type="match status" value="1"/>
</dbReference>
<dbReference type="InterPro" id="IPR024320">
    <property type="entry name" value="LPG_synthase_C"/>
</dbReference>
<reference evidence="16 17" key="1">
    <citation type="submission" date="2016-02" db="EMBL/GenBank/DDBJ databases">
        <authorList>
            <consortium name="Pathogen Informatics"/>
        </authorList>
    </citation>
    <scope>NUCLEOTIDE SEQUENCE [LARGE SCALE GENOMIC DNA]</scope>
    <source>
        <strain evidence="16 17">SS1013</strain>
    </source>
</reference>
<keyword evidence="16" id="KW-0012">Acyltransferase</keyword>
<evidence type="ECO:0000313" key="16">
    <source>
        <dbReference type="EMBL" id="CYW32028.1"/>
    </source>
</evidence>
<dbReference type="GO" id="GO:0050071">
    <property type="term" value="F:phosphatidylglycerol lysyltransferase activity"/>
    <property type="evidence" value="ECO:0007669"/>
    <property type="project" value="UniProtKB-EC"/>
</dbReference>
<keyword evidence="8 14" id="KW-1133">Transmembrane helix</keyword>
<dbReference type="GO" id="GO:0004812">
    <property type="term" value="F:aminoacyl-tRNA ligase activity"/>
    <property type="evidence" value="ECO:0007669"/>
    <property type="project" value="UniProtKB-KW"/>
</dbReference>
<dbReference type="InterPro" id="IPR016181">
    <property type="entry name" value="Acyl_CoA_acyltransferase"/>
</dbReference>
<evidence type="ECO:0000256" key="2">
    <source>
        <dbReference type="ARBA" id="ARBA00008627"/>
    </source>
</evidence>
<comment type="subcellular location">
    <subcellularLocation>
        <location evidence="1 14">Cell membrane</location>
        <topology evidence="1 14">Multi-pass membrane protein</topology>
    </subcellularLocation>
</comment>
<dbReference type="GO" id="GO:0005886">
    <property type="term" value="C:plasma membrane"/>
    <property type="evidence" value="ECO:0007669"/>
    <property type="project" value="UniProtKB-SubCell"/>
</dbReference>
<feature type="transmembrane region" description="Helical" evidence="14">
    <location>
        <begin position="319"/>
        <end position="342"/>
    </location>
</feature>
<comment type="function">
    <text evidence="14">Catalyzes the transfer of a lysyl group from L-lysyl-tRNA(Lys) to membrane-bound phosphatidylglycerol (PG), which produces lysylphosphatidylglycerol (LPG), a major component of the bacterial membrane with a positive net charge. LPG synthesis contributes to bacterial virulence as it is involved in the resistance mechanism against cationic antimicrobial peptides (CAMP) produces by the host's immune system (defensins, cathelicidins) and by the competing microorganisms.</text>
</comment>
<keyword evidence="9 14" id="KW-0443">Lipid metabolism</keyword>
<dbReference type="Proteomes" id="UP000069526">
    <property type="component" value="Unassembled WGS sequence"/>
</dbReference>
<feature type="transmembrane region" description="Helical" evidence="14">
    <location>
        <begin position="137"/>
        <end position="156"/>
    </location>
</feature>
<feature type="transmembrane region" description="Helical" evidence="14">
    <location>
        <begin position="96"/>
        <end position="117"/>
    </location>
</feature>
<evidence type="ECO:0000256" key="11">
    <source>
        <dbReference type="ARBA" id="ARBA00023251"/>
    </source>
</evidence>
<dbReference type="AlphaFoldDB" id="A0A0Z8NR58"/>
<feature type="transmembrane region" description="Helical" evidence="14">
    <location>
        <begin position="481"/>
        <end position="502"/>
    </location>
</feature>
<evidence type="ECO:0000313" key="17">
    <source>
        <dbReference type="Proteomes" id="UP000069526"/>
    </source>
</evidence>
<feature type="transmembrane region" description="Helical" evidence="14">
    <location>
        <begin position="362"/>
        <end position="379"/>
    </location>
</feature>
<dbReference type="RefSeq" id="WP_044767108.1">
    <property type="nucleotide sequence ID" value="NZ_CEIH01000071.1"/>
</dbReference>